<reference evidence="1 2" key="1">
    <citation type="submission" date="2019-11" db="EMBL/GenBank/DDBJ databases">
        <title>Comparative genomics of hydrocarbon-degrading Desulfosarcina strains.</title>
        <authorList>
            <person name="Watanabe M."/>
            <person name="Kojima H."/>
            <person name="Fukui M."/>
        </authorList>
    </citation>
    <scope>NUCLEOTIDE SEQUENCE [LARGE SCALE GENOMIC DNA]</scope>
    <source>
        <strain evidence="1 2">PL12</strain>
    </source>
</reference>
<gene>
    <name evidence="1" type="ORF">DSCA_44580</name>
</gene>
<dbReference type="AlphaFoldDB" id="A0A5K7YP02"/>
<sequence length="310" mass="32651">MIAVSGLKTKLLLLLVPILVCGCGTSTSYRPADQKTIRDFTGGSGYRKTVGVMALLNTTRFTSDQVALPFMTVFLSSMESTASGALLDVPGKAGAPPFLWNPPRLANGDLDVFTLSGLVRAEGMNAVVSPLLLDIRVRKRDTGFWIFKDVAYSLQIQTAAAIYDGITGARLALGILTDEVDIDEYEAGLIREGQELQVPDLVEVAEEMGEALGERMGDAISDSSWRASVHSIEDGACIIQVGAEAGIQAGDRFTVLDGSRVLTGLDGQRYIVPGAKIGDISIGRVGPRQAAGVTETGAVPPVGSILVPGQ</sequence>
<dbReference type="OrthoDB" id="5417164at2"/>
<dbReference type="EMBL" id="AP021874">
    <property type="protein sequence ID" value="BBO70528.1"/>
    <property type="molecule type" value="Genomic_DNA"/>
</dbReference>
<dbReference type="Proteomes" id="UP000427906">
    <property type="component" value="Chromosome"/>
</dbReference>
<evidence type="ECO:0000313" key="1">
    <source>
        <dbReference type="EMBL" id="BBO70528.1"/>
    </source>
</evidence>
<dbReference type="KEGG" id="dalk:DSCA_44580"/>
<protein>
    <recommendedName>
        <fullName evidence="3">Flagellar assembly protein T C-terminal domain-containing protein</fullName>
    </recommendedName>
</protein>
<proteinExistence type="predicted"/>
<name>A0A5K7YP02_9BACT</name>
<accession>A0A5K7YP02</accession>
<evidence type="ECO:0008006" key="3">
    <source>
        <dbReference type="Google" id="ProtNLM"/>
    </source>
</evidence>
<evidence type="ECO:0000313" key="2">
    <source>
        <dbReference type="Proteomes" id="UP000427906"/>
    </source>
</evidence>
<dbReference type="RefSeq" id="WP_155318470.1">
    <property type="nucleotide sequence ID" value="NZ_AP021874.1"/>
</dbReference>
<organism evidence="1 2">
    <name type="scientific">Desulfosarcina alkanivorans</name>
    <dbReference type="NCBI Taxonomy" id="571177"/>
    <lineage>
        <taxon>Bacteria</taxon>
        <taxon>Pseudomonadati</taxon>
        <taxon>Thermodesulfobacteriota</taxon>
        <taxon>Desulfobacteria</taxon>
        <taxon>Desulfobacterales</taxon>
        <taxon>Desulfosarcinaceae</taxon>
        <taxon>Desulfosarcina</taxon>
    </lineage>
</organism>
<keyword evidence="2" id="KW-1185">Reference proteome</keyword>